<proteinExistence type="predicted"/>
<dbReference type="AlphaFoldDB" id="A0A7J6X238"/>
<gene>
    <name evidence="2" type="ORF">FRX31_007266</name>
    <name evidence="1" type="ORF">FRX31_016694</name>
</gene>
<accession>A0A7J6X238</accession>
<reference evidence="2 3" key="1">
    <citation type="submission" date="2020-06" db="EMBL/GenBank/DDBJ databases">
        <title>Transcriptomic and genomic resources for Thalictrum thalictroides and T. hernandezii: Facilitating candidate gene discovery in an emerging model plant lineage.</title>
        <authorList>
            <person name="Arias T."/>
            <person name="Riano-Pachon D.M."/>
            <person name="Di Stilio V.S."/>
        </authorList>
    </citation>
    <scope>NUCLEOTIDE SEQUENCE [LARGE SCALE GENOMIC DNA]</scope>
    <source>
        <strain evidence="3">cv. WT478/WT964</strain>
        <strain evidence="2">WT478/WT964</strain>
        <tissue evidence="2">Leaves</tissue>
    </source>
</reference>
<sequence>MKNTIIPLDGTYLQDYSMLETANFSARKGDIVIVLLDKNDLDVFIYSLLNGQFKRIRAQVTELSPVRVKNHLSIKVGGEAPPSS</sequence>
<dbReference type="EMBL" id="JABWDY010007194">
    <property type="protein sequence ID" value="KAF5203147.1"/>
    <property type="molecule type" value="Genomic_DNA"/>
</dbReference>
<name>A0A7J6X238_THATH</name>
<comment type="caution">
    <text evidence="2">The sequence shown here is derived from an EMBL/GenBank/DDBJ whole genome shotgun (WGS) entry which is preliminary data.</text>
</comment>
<evidence type="ECO:0000313" key="2">
    <source>
        <dbReference type="EMBL" id="KAF5203147.1"/>
    </source>
</evidence>
<feature type="non-terminal residue" evidence="2">
    <location>
        <position position="84"/>
    </location>
</feature>
<evidence type="ECO:0000313" key="1">
    <source>
        <dbReference type="EMBL" id="KAF5193719.1"/>
    </source>
</evidence>
<dbReference type="Proteomes" id="UP000554482">
    <property type="component" value="Unassembled WGS sequence"/>
</dbReference>
<organism evidence="2 3">
    <name type="scientific">Thalictrum thalictroides</name>
    <name type="common">Rue-anemone</name>
    <name type="synonym">Anemone thalictroides</name>
    <dbReference type="NCBI Taxonomy" id="46969"/>
    <lineage>
        <taxon>Eukaryota</taxon>
        <taxon>Viridiplantae</taxon>
        <taxon>Streptophyta</taxon>
        <taxon>Embryophyta</taxon>
        <taxon>Tracheophyta</taxon>
        <taxon>Spermatophyta</taxon>
        <taxon>Magnoliopsida</taxon>
        <taxon>Ranunculales</taxon>
        <taxon>Ranunculaceae</taxon>
        <taxon>Thalictroideae</taxon>
        <taxon>Thalictrum</taxon>
    </lineage>
</organism>
<protein>
    <submittedName>
        <fullName evidence="2">Uncharacterized protein</fullName>
    </submittedName>
</protein>
<keyword evidence="3" id="KW-1185">Reference proteome</keyword>
<evidence type="ECO:0000313" key="3">
    <source>
        <dbReference type="Proteomes" id="UP000554482"/>
    </source>
</evidence>
<dbReference type="EMBL" id="JABWDY010019726">
    <property type="protein sequence ID" value="KAF5193719.1"/>
    <property type="molecule type" value="Genomic_DNA"/>
</dbReference>